<dbReference type="PANTHER" id="PTHR33233">
    <property type="entry name" value="ENDONUCLEASE/EXONUCLEASE/PHOSPHATASE"/>
    <property type="match status" value="1"/>
</dbReference>
<feature type="compositionally biased region" description="Polar residues" evidence="1">
    <location>
        <begin position="369"/>
        <end position="382"/>
    </location>
</feature>
<feature type="domain" description="DUF4283" evidence="2">
    <location>
        <begin position="137"/>
        <end position="218"/>
    </location>
</feature>
<organism evidence="3 4">
    <name type="scientific">Glycine soja</name>
    <name type="common">Wild soybean</name>
    <dbReference type="NCBI Taxonomy" id="3848"/>
    <lineage>
        <taxon>Eukaryota</taxon>
        <taxon>Viridiplantae</taxon>
        <taxon>Streptophyta</taxon>
        <taxon>Embryophyta</taxon>
        <taxon>Tracheophyta</taxon>
        <taxon>Spermatophyta</taxon>
        <taxon>Magnoliopsida</taxon>
        <taxon>eudicotyledons</taxon>
        <taxon>Gunneridae</taxon>
        <taxon>Pentapetalae</taxon>
        <taxon>rosids</taxon>
        <taxon>fabids</taxon>
        <taxon>Fabales</taxon>
        <taxon>Fabaceae</taxon>
        <taxon>Papilionoideae</taxon>
        <taxon>50 kb inversion clade</taxon>
        <taxon>NPAAA clade</taxon>
        <taxon>indigoferoid/millettioid clade</taxon>
        <taxon>Phaseoleae</taxon>
        <taxon>Glycine</taxon>
        <taxon>Glycine subgen. Soja</taxon>
    </lineage>
</organism>
<dbReference type="EMBL" id="QZWG01000004">
    <property type="protein sequence ID" value="RZC15541.1"/>
    <property type="molecule type" value="Genomic_DNA"/>
</dbReference>
<feature type="region of interest" description="Disordered" evidence="1">
    <location>
        <begin position="289"/>
        <end position="397"/>
    </location>
</feature>
<evidence type="ECO:0000259" key="2">
    <source>
        <dbReference type="Pfam" id="PF14111"/>
    </source>
</evidence>
<sequence length="397" mass="45222">MGKRGVGRSKKLAETRRKGVERTIITQANVELEESVSEIEGVTVEFEESVSEIGGASILSEEKCNSEVLEALVMKIVEELKSTVREGESQPKPWVEVIQGNRSLNRGMAVDFVAPTFVNGKAKVTIDESDVSGELEFWEILIILFALGESLSMNAVKKFMEKTWNFISLPELFYNDDGYFIMKCKNREDMELVMEQGPYFIYGKSLFLRKWTSDFEMKEDLLRVLPIWITLPQLPLHLWGERSISKIASVVGKPITTDECTAKKLRISYAKIGHDCAIKKGPGKKLIQEKVWKPTKQNEAKQNEEEPMNIVIKSAEQQEEPQKKQEEPQKKQEEPQREQDEPHKETHNDWTVVTLGEVDRGKRAMIHTPKSSFGPYQNSNIFTPLRIGDCPKGNNTT</sequence>
<dbReference type="Proteomes" id="UP000289340">
    <property type="component" value="Chromosome 4"/>
</dbReference>
<gene>
    <name evidence="3" type="ORF">D0Y65_009069</name>
</gene>
<accession>A0A445KX56</accession>
<feature type="compositionally biased region" description="Basic and acidic residues" evidence="1">
    <location>
        <begin position="320"/>
        <end position="348"/>
    </location>
</feature>
<keyword evidence="4" id="KW-1185">Reference proteome</keyword>
<dbReference type="Pfam" id="PF14111">
    <property type="entry name" value="DUF4283"/>
    <property type="match status" value="1"/>
</dbReference>
<name>A0A445KX56_GLYSO</name>
<evidence type="ECO:0000313" key="3">
    <source>
        <dbReference type="EMBL" id="RZC15541.1"/>
    </source>
</evidence>
<proteinExistence type="predicted"/>
<feature type="compositionally biased region" description="Basic and acidic residues" evidence="1">
    <location>
        <begin position="289"/>
        <end position="304"/>
    </location>
</feature>
<comment type="caution">
    <text evidence="3">The sequence shown here is derived from an EMBL/GenBank/DDBJ whole genome shotgun (WGS) entry which is preliminary data.</text>
</comment>
<dbReference type="PANTHER" id="PTHR33233:SF17">
    <property type="entry name" value="DUF4283 DOMAIN-CONTAINING PROTEIN"/>
    <property type="match status" value="1"/>
</dbReference>
<evidence type="ECO:0000313" key="4">
    <source>
        <dbReference type="Proteomes" id="UP000289340"/>
    </source>
</evidence>
<protein>
    <recommendedName>
        <fullName evidence="2">DUF4283 domain-containing protein</fullName>
    </recommendedName>
</protein>
<dbReference type="AlphaFoldDB" id="A0A445KX56"/>
<dbReference type="InterPro" id="IPR025558">
    <property type="entry name" value="DUF4283"/>
</dbReference>
<evidence type="ECO:0000256" key="1">
    <source>
        <dbReference type="SAM" id="MobiDB-lite"/>
    </source>
</evidence>
<reference evidence="3 4" key="1">
    <citation type="submission" date="2018-09" db="EMBL/GenBank/DDBJ databases">
        <title>A high-quality reference genome of wild soybean provides a powerful tool to mine soybean genomes.</title>
        <authorList>
            <person name="Xie M."/>
            <person name="Chung C.Y.L."/>
            <person name="Li M.-W."/>
            <person name="Wong F.-L."/>
            <person name="Chan T.-F."/>
            <person name="Lam H.-M."/>
        </authorList>
    </citation>
    <scope>NUCLEOTIDE SEQUENCE [LARGE SCALE GENOMIC DNA]</scope>
    <source>
        <strain evidence="4">cv. W05</strain>
        <tissue evidence="3">Hypocotyl of etiolated seedlings</tissue>
    </source>
</reference>